<feature type="region of interest" description="Disordered" evidence="1">
    <location>
        <begin position="218"/>
        <end position="254"/>
    </location>
</feature>
<feature type="compositionally biased region" description="Basic and acidic residues" evidence="1">
    <location>
        <begin position="321"/>
        <end position="334"/>
    </location>
</feature>
<evidence type="ECO:0000313" key="2">
    <source>
        <dbReference type="EnsemblMetazoa" id="ENSAATROPP006106"/>
    </source>
</evidence>
<feature type="compositionally biased region" description="Basic and acidic residues" evidence="1">
    <location>
        <begin position="44"/>
        <end position="53"/>
    </location>
</feature>
<name>A0AAG5D4N1_ANOAO</name>
<dbReference type="Proteomes" id="UP000075880">
    <property type="component" value="Unassembled WGS sequence"/>
</dbReference>
<accession>A0AAG5D4N1</accession>
<protein>
    <submittedName>
        <fullName evidence="2">Uncharacterized protein</fullName>
    </submittedName>
</protein>
<organism evidence="2 3">
    <name type="scientific">Anopheles atroparvus</name>
    <name type="common">European mosquito</name>
    <dbReference type="NCBI Taxonomy" id="41427"/>
    <lineage>
        <taxon>Eukaryota</taxon>
        <taxon>Metazoa</taxon>
        <taxon>Ecdysozoa</taxon>
        <taxon>Arthropoda</taxon>
        <taxon>Hexapoda</taxon>
        <taxon>Insecta</taxon>
        <taxon>Pterygota</taxon>
        <taxon>Neoptera</taxon>
        <taxon>Endopterygota</taxon>
        <taxon>Diptera</taxon>
        <taxon>Nematocera</taxon>
        <taxon>Culicoidea</taxon>
        <taxon>Culicidae</taxon>
        <taxon>Anophelinae</taxon>
        <taxon>Anopheles</taxon>
    </lineage>
</organism>
<dbReference type="EnsemblMetazoa" id="ENSAATROPT006781">
    <property type="protein sequence ID" value="ENSAATROPP006106"/>
    <property type="gene ID" value="ENSAATROPG005520"/>
</dbReference>
<reference evidence="2" key="1">
    <citation type="submission" date="2024-04" db="UniProtKB">
        <authorList>
            <consortium name="EnsemblMetazoa"/>
        </authorList>
    </citation>
    <scope>IDENTIFICATION</scope>
    <source>
        <strain evidence="2">EBRO</strain>
    </source>
</reference>
<feature type="region of interest" description="Disordered" evidence="1">
    <location>
        <begin position="43"/>
        <end position="66"/>
    </location>
</feature>
<sequence length="334" mass="35256">RVAYLFRYCTNKVFSYFCSYIYSCSEFILRSGNKVGVGLNPSKEVGHTSVDRRHANRATGGGSERHDTDLEALSTILDSQRTTGVTVARRATVSSIQTHVLGLDKGGVPTGNAVSVGHDRVGGEPNYCRGGRAGIRGAAESRDGSREASELTAVRTGRKTGRLDASGVGNGRVQADHGDIVADVGRGVLRVTDDSTGREGDALLRRLIHIAVVGSHDGRTSVSQSRSAGHDAMGSGQDEVVGQNGSSAQTGSGAEVAEQRNLVRELAGGSLKAVGDAGRRLQVTVDLQLSRQASPVVIELLDRAHLGPIDFDPFGADDGEQTNKEHEGFHLDTQ</sequence>
<evidence type="ECO:0000313" key="3">
    <source>
        <dbReference type="Proteomes" id="UP000075880"/>
    </source>
</evidence>
<keyword evidence="3" id="KW-1185">Reference proteome</keyword>
<proteinExistence type="predicted"/>
<feature type="region of interest" description="Disordered" evidence="1">
    <location>
        <begin position="313"/>
        <end position="334"/>
    </location>
</feature>
<evidence type="ECO:0000256" key="1">
    <source>
        <dbReference type="SAM" id="MobiDB-lite"/>
    </source>
</evidence>
<dbReference type="AlphaFoldDB" id="A0AAG5D4N1"/>
<feature type="compositionally biased region" description="Polar residues" evidence="1">
    <location>
        <begin position="243"/>
        <end position="252"/>
    </location>
</feature>